<protein>
    <submittedName>
        <fullName evidence="3">DUF5666 domain-containing protein</fullName>
    </submittedName>
</protein>
<comment type="caution">
    <text evidence="3">The sequence shown here is derived from an EMBL/GenBank/DDBJ whole genome shotgun (WGS) entry which is preliminary data.</text>
</comment>
<accession>A0ABU2HDP6</accession>
<feature type="chain" id="PRO_5045135216" evidence="1">
    <location>
        <begin position="20"/>
        <end position="475"/>
    </location>
</feature>
<dbReference type="Pfam" id="PF18914">
    <property type="entry name" value="DUF5666"/>
    <property type="match status" value="4"/>
</dbReference>
<feature type="domain" description="DUF5666" evidence="2">
    <location>
        <begin position="279"/>
        <end position="327"/>
    </location>
</feature>
<keyword evidence="4" id="KW-1185">Reference proteome</keyword>
<dbReference type="RefSeq" id="WP_310965601.1">
    <property type="nucleotide sequence ID" value="NZ_JAVMBO010000006.1"/>
</dbReference>
<gene>
    <name evidence="3" type="ORF">RKA07_03595</name>
</gene>
<reference evidence="3" key="1">
    <citation type="submission" date="2023-09" db="EMBL/GenBank/DDBJ databases">
        <title>Marinobacter sediminicola sp. nov. and Marinobacter maritimum sp. nov., isolated from marine sediment.</title>
        <authorList>
            <person name="An J."/>
        </authorList>
    </citation>
    <scope>NUCLEOTIDE SEQUENCE</scope>
    <source>
        <strain evidence="3">F60267</strain>
    </source>
</reference>
<feature type="domain" description="DUF5666" evidence="2">
    <location>
        <begin position="191"/>
        <end position="251"/>
    </location>
</feature>
<proteinExistence type="predicted"/>
<evidence type="ECO:0000256" key="1">
    <source>
        <dbReference type="SAM" id="SignalP"/>
    </source>
</evidence>
<evidence type="ECO:0000313" key="3">
    <source>
        <dbReference type="EMBL" id="MDS1309189.1"/>
    </source>
</evidence>
<sequence>MKHNLLATAVKLALTGALAGSLAACGGSSGGSDSAGVSSGTSVGPVSGFGSVFVNGTKFSTDGTVKSNDGIEREDQLEKGMILKVRGDWSGHGEGKARTVSYDDTLRGPVTSMTWDAASRTGKIVMLGQTVVVDGRTVFRGATPGFLESNATGYRVRISGWRTAEGEFRASFVGARADGVEFDGANDVEIEGVVKDLDTSAQTFTINGFLIDYERAKPEDGFALEDLANGMVVEVEGALSADNKTLLATEISDESDWLGGEDDDVEISGELYDYDEAGQLFYINGVLVQITTNTEFDDIRKSDLKNGVHVEVEGEYRDGVLYAEEIEGQEADVELEGVVESIDLENETLMVSGVKVQLTTSTLIDEGDDNERRSRVRDIQSFKAGDFLEVEGYQRSDDGGYLEAVSVKYESGDPSGCAELEARVFVTDLGSIRVMNLEILPGAYSLAGLDLDEEVELEYCPTGAGEYDLSGSPEQ</sequence>
<dbReference type="InterPro" id="IPR043724">
    <property type="entry name" value="DUF5666"/>
</dbReference>
<dbReference type="PROSITE" id="PS51257">
    <property type="entry name" value="PROKAR_LIPOPROTEIN"/>
    <property type="match status" value="1"/>
</dbReference>
<dbReference type="Proteomes" id="UP001267407">
    <property type="component" value="Unassembled WGS sequence"/>
</dbReference>
<feature type="signal peptide" evidence="1">
    <location>
        <begin position="1"/>
        <end position="19"/>
    </location>
</feature>
<evidence type="ECO:0000313" key="4">
    <source>
        <dbReference type="Proteomes" id="UP001267407"/>
    </source>
</evidence>
<feature type="domain" description="DUF5666" evidence="2">
    <location>
        <begin position="107"/>
        <end position="172"/>
    </location>
</feature>
<feature type="domain" description="DUF5666" evidence="2">
    <location>
        <begin position="336"/>
        <end position="399"/>
    </location>
</feature>
<name>A0ABU2HDP6_9GAMM</name>
<evidence type="ECO:0000259" key="2">
    <source>
        <dbReference type="Pfam" id="PF18914"/>
    </source>
</evidence>
<keyword evidence="1" id="KW-0732">Signal</keyword>
<organism evidence="3 4">
    <name type="scientific">Marinobacter xiaoshiensis</name>
    <dbReference type="NCBI Taxonomy" id="3073652"/>
    <lineage>
        <taxon>Bacteria</taxon>
        <taxon>Pseudomonadati</taxon>
        <taxon>Pseudomonadota</taxon>
        <taxon>Gammaproteobacteria</taxon>
        <taxon>Pseudomonadales</taxon>
        <taxon>Marinobacteraceae</taxon>
        <taxon>Marinobacter</taxon>
    </lineage>
</organism>
<dbReference type="EMBL" id="JAVMBO010000006">
    <property type="protein sequence ID" value="MDS1309189.1"/>
    <property type="molecule type" value="Genomic_DNA"/>
</dbReference>